<gene>
    <name evidence="15" type="primary">caa</name>
    <name evidence="15" type="ORF">ERS137939_01978</name>
</gene>
<dbReference type="RefSeq" id="WP_050130824.1">
    <property type="nucleotide sequence ID" value="NZ_CAKODN010000016.1"/>
</dbReference>
<feature type="transmembrane region" description="Helical" evidence="13">
    <location>
        <begin position="229"/>
        <end position="252"/>
    </location>
</feature>
<keyword evidence="8" id="KW-0044">Antibiotic</keyword>
<comment type="similarity">
    <text evidence="4">Belongs to the channel forming colicin family.</text>
</comment>
<comment type="subcellular location">
    <subcellularLocation>
        <location evidence="3">Membrane</location>
    </subcellularLocation>
</comment>
<proteinExistence type="inferred from homology"/>
<comment type="function">
    <text evidence="1">This colicin is a channel-forming colicin. This class of transmembrane toxins depolarize the cytoplasmic membrane, leading to dissipation of cellular energy.</text>
</comment>
<dbReference type="Proteomes" id="UP000041356">
    <property type="component" value="Unassembled WGS sequence"/>
</dbReference>
<dbReference type="GO" id="GO:0016020">
    <property type="term" value="C:membrane"/>
    <property type="evidence" value="ECO:0007669"/>
    <property type="project" value="UniProtKB-SubCell"/>
</dbReference>
<dbReference type="EMBL" id="CPZF01000004">
    <property type="protein sequence ID" value="CNF63410.1"/>
    <property type="molecule type" value="Genomic_DNA"/>
</dbReference>
<evidence type="ECO:0000259" key="14">
    <source>
        <dbReference type="PROSITE" id="PS00276"/>
    </source>
</evidence>
<evidence type="ECO:0000256" key="8">
    <source>
        <dbReference type="ARBA" id="ARBA00023022"/>
    </source>
</evidence>
<evidence type="ECO:0000256" key="5">
    <source>
        <dbReference type="ARBA" id="ARBA00022529"/>
    </source>
</evidence>
<dbReference type="InterPro" id="IPR038283">
    <property type="entry name" value="Channel_colicin_C_sf"/>
</dbReference>
<dbReference type="PRINTS" id="PR00280">
    <property type="entry name" value="CHANLCOLICIN"/>
</dbReference>
<dbReference type="Gene3D" id="1.10.490.30">
    <property type="entry name" value="Colicin"/>
    <property type="match status" value="1"/>
</dbReference>
<dbReference type="InterPro" id="IPR000293">
    <property type="entry name" value="Channel_colicin_C"/>
</dbReference>
<dbReference type="GO" id="GO:0050829">
    <property type="term" value="P:defense response to Gram-negative bacterium"/>
    <property type="evidence" value="ECO:0007669"/>
    <property type="project" value="InterPro"/>
</dbReference>
<accession>A0A9P1PVA7</accession>
<sequence>MSSSITHYRNGVPYNAAGEVVITITGGPEQLNDTVSNNTSQRFGSISDSPHRSFPSGSLYRPRRRNDYNPDSFGQSIFEYLDYLDDLSGTASSEETENKELDEKLKNDTKLLAEVIRDITRKHSDELGKIAGKLSQNIKGRKIRNYQDAIASMEKFQNGRYFKLAQDDRNALADAVKAMDKRTLADNLGRLSAASGLLAKGFIVEVFFSKIEEGFRTGNWKPLMLEIEAMALSGVAAAAMTRYIPYIVLGLAAHVPMLFPPAAAYALAIFGIAILASLIDAELVDKFNNEIEDLYDALRTDY</sequence>
<comment type="caution">
    <text evidence="15">The sequence shown here is derived from an EMBL/GenBank/DDBJ whole genome shotgun (WGS) entry which is preliminary data.</text>
</comment>
<evidence type="ECO:0000256" key="3">
    <source>
        <dbReference type="ARBA" id="ARBA00004370"/>
    </source>
</evidence>
<feature type="region of interest" description="Disordered" evidence="12">
    <location>
        <begin position="29"/>
        <end position="66"/>
    </location>
</feature>
<evidence type="ECO:0000256" key="7">
    <source>
        <dbReference type="ARBA" id="ARBA00022989"/>
    </source>
</evidence>
<keyword evidence="10 13" id="KW-0472">Membrane</keyword>
<keyword evidence="7 13" id="KW-1133">Transmembrane helix</keyword>
<feature type="coiled-coil region" evidence="11">
    <location>
        <begin position="84"/>
        <end position="118"/>
    </location>
</feature>
<dbReference type="Pfam" id="PF01024">
    <property type="entry name" value="Colicin"/>
    <property type="match status" value="1"/>
</dbReference>
<evidence type="ECO:0000256" key="9">
    <source>
        <dbReference type="ARBA" id="ARBA00023048"/>
    </source>
</evidence>
<dbReference type="PROSITE" id="PS00276">
    <property type="entry name" value="CHANNEL_COLICIN"/>
    <property type="match status" value="1"/>
</dbReference>
<evidence type="ECO:0000256" key="13">
    <source>
        <dbReference type="SAM" id="Phobius"/>
    </source>
</evidence>
<protein>
    <submittedName>
        <fullName evidence="15">Colicin-A</fullName>
    </submittedName>
</protein>
<evidence type="ECO:0000313" key="15">
    <source>
        <dbReference type="EMBL" id="CNF63410.1"/>
    </source>
</evidence>
<dbReference type="AlphaFoldDB" id="A0A9P1PVA7"/>
<evidence type="ECO:0000256" key="4">
    <source>
        <dbReference type="ARBA" id="ARBA00007595"/>
    </source>
</evidence>
<keyword evidence="5" id="KW-0929">Antimicrobial</keyword>
<evidence type="ECO:0000256" key="10">
    <source>
        <dbReference type="ARBA" id="ARBA00023136"/>
    </source>
</evidence>
<feature type="domain" description="Channel forming colicins" evidence="14">
    <location>
        <begin position="217"/>
        <end position="228"/>
    </location>
</feature>
<evidence type="ECO:0000256" key="12">
    <source>
        <dbReference type="SAM" id="MobiDB-lite"/>
    </source>
</evidence>
<dbReference type="SUPFAM" id="SSF56837">
    <property type="entry name" value="Colicin"/>
    <property type="match status" value="1"/>
</dbReference>
<dbReference type="GO" id="GO:0031640">
    <property type="term" value="P:killing of cells of another organism"/>
    <property type="evidence" value="ECO:0007669"/>
    <property type="project" value="UniProtKB-KW"/>
</dbReference>
<keyword evidence="11" id="KW-0175">Coiled coil</keyword>
<comment type="function">
    <text evidence="2">Colicins are polypeptide toxins produced by and active against E.coli and closely related bacteria.</text>
</comment>
<keyword evidence="9" id="KW-0078">Bacteriocin</keyword>
<keyword evidence="6 13" id="KW-0812">Transmembrane</keyword>
<name>A0A9P1PVA7_YEREN</name>
<evidence type="ECO:0000256" key="2">
    <source>
        <dbReference type="ARBA" id="ARBA00003197"/>
    </source>
</evidence>
<evidence type="ECO:0000313" key="16">
    <source>
        <dbReference type="Proteomes" id="UP000041356"/>
    </source>
</evidence>
<evidence type="ECO:0000256" key="6">
    <source>
        <dbReference type="ARBA" id="ARBA00022692"/>
    </source>
</evidence>
<organism evidence="15 16">
    <name type="scientific">Yersinia enterocolitica</name>
    <dbReference type="NCBI Taxonomy" id="630"/>
    <lineage>
        <taxon>Bacteria</taxon>
        <taxon>Pseudomonadati</taxon>
        <taxon>Pseudomonadota</taxon>
        <taxon>Gammaproteobacteria</taxon>
        <taxon>Enterobacterales</taxon>
        <taxon>Yersiniaceae</taxon>
        <taxon>Yersinia</taxon>
    </lineage>
</organism>
<reference evidence="15 16" key="1">
    <citation type="submission" date="2015-03" db="EMBL/GenBank/DDBJ databases">
        <authorList>
            <consortium name="Pathogen Informatics"/>
            <person name="Murphy D."/>
        </authorList>
    </citation>
    <scope>NUCLEOTIDE SEQUENCE [LARGE SCALE GENOMIC DNA]</scope>
    <source>
        <strain evidence="15 16">IP27818</strain>
    </source>
</reference>
<dbReference type="GO" id="GO:0140911">
    <property type="term" value="F:pore-forming activity"/>
    <property type="evidence" value="ECO:0007669"/>
    <property type="project" value="InterPro"/>
</dbReference>
<feature type="compositionally biased region" description="Polar residues" evidence="12">
    <location>
        <begin position="31"/>
        <end position="48"/>
    </location>
</feature>
<feature type="transmembrane region" description="Helical" evidence="13">
    <location>
        <begin position="258"/>
        <end position="279"/>
    </location>
</feature>
<evidence type="ECO:0000256" key="11">
    <source>
        <dbReference type="SAM" id="Coils"/>
    </source>
</evidence>
<evidence type="ECO:0000256" key="1">
    <source>
        <dbReference type="ARBA" id="ARBA00002178"/>
    </source>
</evidence>